<dbReference type="EMBL" id="FO203431">
    <property type="protein sequence ID" value="CCH89515.1"/>
    <property type="molecule type" value="Genomic_DNA"/>
</dbReference>
<proteinExistence type="predicted"/>
<dbReference type="KEGG" id="mmar:MODMU_4114"/>
<feature type="compositionally biased region" description="Gly residues" evidence="1">
    <location>
        <begin position="329"/>
        <end position="342"/>
    </location>
</feature>
<keyword evidence="3" id="KW-1185">Reference proteome</keyword>
<organism evidence="2 3">
    <name type="scientific">Modestobacter italicus (strain DSM 44449 / CECT 9708 / BC 501)</name>
    <dbReference type="NCBI Taxonomy" id="2732864"/>
    <lineage>
        <taxon>Bacteria</taxon>
        <taxon>Bacillati</taxon>
        <taxon>Actinomycetota</taxon>
        <taxon>Actinomycetes</taxon>
        <taxon>Geodermatophilales</taxon>
        <taxon>Geodermatophilaceae</taxon>
        <taxon>Modestobacter</taxon>
    </lineage>
</organism>
<dbReference type="PATRIC" id="fig|477641.3.peg.3855"/>
<feature type="compositionally biased region" description="Pro residues" evidence="1">
    <location>
        <begin position="387"/>
        <end position="396"/>
    </location>
</feature>
<reference evidence="2 3" key="1">
    <citation type="journal article" date="2012" name="J. Bacteriol.">
        <title>Genome Sequence of Radiation-Resistant Modestobacter marinus Strain BC501, a Representative Actinobacterium That Thrives on Calcareous Stone Surfaces.</title>
        <authorList>
            <person name="Normand P."/>
            <person name="Gury J."/>
            <person name="Pujic P."/>
            <person name="Chouaia B."/>
            <person name="Crotti E."/>
            <person name="Brusetti L."/>
            <person name="Daffonchio D."/>
            <person name="Vacherie B."/>
            <person name="Barbe V."/>
            <person name="Medigue C."/>
            <person name="Calteau A."/>
            <person name="Ghodhbane-Gtari F."/>
            <person name="Essoussi I."/>
            <person name="Nouioui I."/>
            <person name="Abbassi-Ghozzi I."/>
            <person name="Gtari M."/>
        </authorList>
    </citation>
    <scope>NUCLEOTIDE SEQUENCE [LARGE SCALE GENOMIC DNA]</scope>
    <source>
        <strain evidence="3">BC 501</strain>
    </source>
</reference>
<evidence type="ECO:0000256" key="1">
    <source>
        <dbReference type="SAM" id="MobiDB-lite"/>
    </source>
</evidence>
<sequence>MSLTALALPDVLTTVGGQAFSLVAGAAVGVFAGARYQEPLQRASERRRRLRYAKRITQQQQSGVGRGVSVAGLETRVHIVEGDGRLLLEPANVQIRLEQQPVELSAFVRDARARVLDAMAAPTADAGVEAAWNSETLVSLLGYRITRTGAREDSQLLLSACPTDYATFTATVTGLDDDIEVTGPDGALTTTSVRQQYLYDEAVTAEAIDRPVPELANGLGVALLVFTDDDKVILARRRTTARARPGERDVSVVEGMHTEHDRSSADALDVVSAAVRGCEEELGIQVGRRDVKILALGVDMTYYQWSFLGLVNAHRGAGPRPARAARAGPVGGPPRGGAGRPAGGVRTLQAGRRLGPGTGDRLPRPLPPGRRRSRPPGRRGGLRPAAPDVPAPPPAEPGRLEAPRLSHAEHPPKARFRWVRLSRRRRGTRTRRPCSRTVP</sequence>
<accession>I4F1K2</accession>
<feature type="region of interest" description="Disordered" evidence="1">
    <location>
        <begin position="316"/>
        <end position="439"/>
    </location>
</feature>
<gene>
    <name evidence="2" type="ordered locus">MODMU_4114</name>
</gene>
<name>I4F1K2_MODI5</name>
<dbReference type="HOGENOM" id="CLU_623772_0_0_11"/>
<protein>
    <recommendedName>
        <fullName evidence="4">Nudix hydrolase domain-containing protein</fullName>
    </recommendedName>
</protein>
<evidence type="ECO:0000313" key="2">
    <source>
        <dbReference type="EMBL" id="CCH89515.1"/>
    </source>
</evidence>
<evidence type="ECO:0000313" key="3">
    <source>
        <dbReference type="Proteomes" id="UP000006461"/>
    </source>
</evidence>
<evidence type="ECO:0008006" key="4">
    <source>
        <dbReference type="Google" id="ProtNLM"/>
    </source>
</evidence>
<dbReference type="Proteomes" id="UP000006461">
    <property type="component" value="Chromosome"/>
</dbReference>
<dbReference type="OMA" id="LETRVHI"/>
<feature type="compositionally biased region" description="Basic residues" evidence="1">
    <location>
        <begin position="413"/>
        <end position="439"/>
    </location>
</feature>
<feature type="compositionally biased region" description="Low complexity" evidence="1">
    <location>
        <begin position="343"/>
        <end position="355"/>
    </location>
</feature>
<dbReference type="eggNOG" id="ENOG5031FYI">
    <property type="taxonomic scope" value="Bacteria"/>
</dbReference>
<dbReference type="Gene3D" id="3.90.79.10">
    <property type="entry name" value="Nucleoside Triphosphate Pyrophosphohydrolase"/>
    <property type="match status" value="1"/>
</dbReference>
<feature type="compositionally biased region" description="Basic and acidic residues" evidence="1">
    <location>
        <begin position="398"/>
        <end position="412"/>
    </location>
</feature>
<dbReference type="AlphaFoldDB" id="I4F1K2"/>
<feature type="compositionally biased region" description="Basic residues" evidence="1">
    <location>
        <begin position="369"/>
        <end position="381"/>
    </location>
</feature>
<dbReference type="OrthoDB" id="5178870at2"/>
<feature type="compositionally biased region" description="Low complexity" evidence="1">
    <location>
        <begin position="316"/>
        <end position="328"/>
    </location>
</feature>